<evidence type="ECO:0000313" key="4">
    <source>
        <dbReference type="Proteomes" id="UP000571950"/>
    </source>
</evidence>
<feature type="transmembrane region" description="Helical" evidence="2">
    <location>
        <begin position="7"/>
        <end position="34"/>
    </location>
</feature>
<feature type="transmembrane region" description="Helical" evidence="2">
    <location>
        <begin position="54"/>
        <end position="78"/>
    </location>
</feature>
<feature type="region of interest" description="Disordered" evidence="1">
    <location>
        <begin position="160"/>
        <end position="210"/>
    </location>
</feature>
<reference evidence="3 4" key="1">
    <citation type="submission" date="2020-08" db="EMBL/GenBank/DDBJ databases">
        <title>Genomic Encyclopedia of Type Strains, Phase IV (KMG-IV): sequencing the most valuable type-strain genomes for metagenomic binning, comparative biology and taxonomic classification.</title>
        <authorList>
            <person name="Goeker M."/>
        </authorList>
    </citation>
    <scope>NUCLEOTIDE SEQUENCE [LARGE SCALE GENOMIC DNA]</scope>
    <source>
        <strain evidence="3 4">DSM 26189</strain>
    </source>
</reference>
<keyword evidence="4" id="KW-1185">Reference proteome</keyword>
<organism evidence="3 4">
    <name type="scientific">Sphingobium jiangsuense</name>
    <dbReference type="NCBI Taxonomy" id="870476"/>
    <lineage>
        <taxon>Bacteria</taxon>
        <taxon>Pseudomonadati</taxon>
        <taxon>Pseudomonadota</taxon>
        <taxon>Alphaproteobacteria</taxon>
        <taxon>Sphingomonadales</taxon>
        <taxon>Sphingomonadaceae</taxon>
        <taxon>Sphingobium</taxon>
    </lineage>
</organism>
<keyword evidence="2" id="KW-1133">Transmembrane helix</keyword>
<feature type="compositionally biased region" description="Low complexity" evidence="1">
    <location>
        <begin position="299"/>
        <end position="315"/>
    </location>
</feature>
<keyword evidence="2" id="KW-0812">Transmembrane</keyword>
<feature type="compositionally biased region" description="Basic and acidic residues" evidence="1">
    <location>
        <begin position="128"/>
        <end position="138"/>
    </location>
</feature>
<dbReference type="EMBL" id="JACIDT010000006">
    <property type="protein sequence ID" value="MBB3926203.1"/>
    <property type="molecule type" value="Genomic_DNA"/>
</dbReference>
<gene>
    <name evidence="3" type="ORF">GGR43_001920</name>
</gene>
<dbReference type="RefSeq" id="WP_188071758.1">
    <property type="nucleotide sequence ID" value="NZ_BSPS01000019.1"/>
</dbReference>
<accession>A0A7W6FPS9</accession>
<evidence type="ECO:0000256" key="1">
    <source>
        <dbReference type="SAM" id="MobiDB-lite"/>
    </source>
</evidence>
<sequence>MKRRDANLILIALAALGGGIVAYILPLSLFELALATSGLSERFPAFAPPLGDTARLLLTLAAASACAVVIALVLPWGAAGGRSAGRRRERGASFLFARLASLTRGKKAEAPASLEHRLDTPLLTDAPVLRRSDSHPDAPARQPLFARRDLGEEALPSVEEAAMAAPQQEEPAPEAEPPVAPIRPDAWRRPEGEEEEQADIAPPRAPEPLPWNLIEQEMSRILNGGRPRAESPEADEEDAPAATAIYAGDDEAEFPPSAPPASLPTIQQLVDRLERGLHRKKLARAGEGRQGGEQAGHDGSSVGSGPAAGPAGEDLQRALAALRAAARAG</sequence>
<dbReference type="AlphaFoldDB" id="A0A7W6FPS9"/>
<feature type="region of interest" description="Disordered" evidence="1">
    <location>
        <begin position="224"/>
        <end position="315"/>
    </location>
</feature>
<evidence type="ECO:0000256" key="2">
    <source>
        <dbReference type="SAM" id="Phobius"/>
    </source>
</evidence>
<comment type="caution">
    <text evidence="3">The sequence shown here is derived from an EMBL/GenBank/DDBJ whole genome shotgun (WGS) entry which is preliminary data.</text>
</comment>
<name>A0A7W6FPS9_9SPHN</name>
<feature type="compositionally biased region" description="Low complexity" evidence="1">
    <location>
        <begin position="160"/>
        <end position="170"/>
    </location>
</feature>
<keyword evidence="2" id="KW-0472">Membrane</keyword>
<feature type="region of interest" description="Disordered" evidence="1">
    <location>
        <begin position="125"/>
        <end position="144"/>
    </location>
</feature>
<evidence type="ECO:0000313" key="3">
    <source>
        <dbReference type="EMBL" id="MBB3926203.1"/>
    </source>
</evidence>
<proteinExistence type="predicted"/>
<dbReference type="Proteomes" id="UP000571950">
    <property type="component" value="Unassembled WGS sequence"/>
</dbReference>
<protein>
    <submittedName>
        <fullName evidence="3">Uncharacterized protein</fullName>
    </submittedName>
</protein>